<feature type="region of interest" description="Disordered" evidence="1">
    <location>
        <begin position="25"/>
        <end position="45"/>
    </location>
</feature>
<protein>
    <submittedName>
        <fullName evidence="2">N-formylglutamate amidohydrolase</fullName>
    </submittedName>
</protein>
<dbReference type="SUPFAM" id="SSF53187">
    <property type="entry name" value="Zn-dependent exopeptidases"/>
    <property type="match status" value="1"/>
</dbReference>
<sequence>MESEQRQRIDALGKDCNRNFIQENILTETRSSEEPSGNESGGRRTMTATEAALPVVSIENRDGRGPFLIVCEHASNHFPAAFGTLGLSAEARSAHIAWDPGALGLARGLSRALDAPLVAAGISRLIYDLNRPPHSAGAMAAESEIYDIPGNAAIGPAERLRRTEQIYLPFHGALHAEIARRLAAGHPPVVVTVHSFAPVYFGKRRDVKLGVIHDGDPTFANAVLAEASARTGLVCRLNEPYSAADGVTHTLRLQVSPYGLHHVMLEVRNDLIAGADAEEAMAASLAPVLKAALAAIAPPVKQKATG</sequence>
<dbReference type="Proteomes" id="UP001205601">
    <property type="component" value="Unassembled WGS sequence"/>
</dbReference>
<gene>
    <name evidence="2" type="ORF">N5I32_10785</name>
</gene>
<name>A0ABT2NM48_9RHOB</name>
<dbReference type="EMBL" id="JAOCQF010000001">
    <property type="protein sequence ID" value="MCT8330002.1"/>
    <property type="molecule type" value="Genomic_DNA"/>
</dbReference>
<accession>A0ABT2NM48</accession>
<reference evidence="3" key="1">
    <citation type="submission" date="2023-07" db="EMBL/GenBank/DDBJ databases">
        <title>Defluviimonas sediminis sp. nov., isolated from mangrove sediment.</title>
        <authorList>
            <person name="Liu L."/>
            <person name="Li J."/>
            <person name="Huang Y."/>
            <person name="Pan J."/>
            <person name="Li M."/>
        </authorList>
    </citation>
    <scope>NUCLEOTIDE SEQUENCE [LARGE SCALE GENOMIC DNA]</scope>
    <source>
        <strain evidence="3">FT324</strain>
    </source>
</reference>
<evidence type="ECO:0000313" key="2">
    <source>
        <dbReference type="EMBL" id="MCT8330002.1"/>
    </source>
</evidence>
<comment type="caution">
    <text evidence="2">The sequence shown here is derived from an EMBL/GenBank/DDBJ whole genome shotgun (WGS) entry which is preliminary data.</text>
</comment>
<evidence type="ECO:0000256" key="1">
    <source>
        <dbReference type="SAM" id="MobiDB-lite"/>
    </source>
</evidence>
<dbReference type="Gene3D" id="3.40.630.40">
    <property type="entry name" value="Zn-dependent exopeptidases"/>
    <property type="match status" value="1"/>
</dbReference>
<dbReference type="InterPro" id="IPR007709">
    <property type="entry name" value="N-FG_amidohydro"/>
</dbReference>
<proteinExistence type="predicted"/>
<organism evidence="2 3">
    <name type="scientific">Albidovulum sediminis</name>
    <dbReference type="NCBI Taxonomy" id="3066345"/>
    <lineage>
        <taxon>Bacteria</taxon>
        <taxon>Pseudomonadati</taxon>
        <taxon>Pseudomonadota</taxon>
        <taxon>Alphaproteobacteria</taxon>
        <taxon>Rhodobacterales</taxon>
        <taxon>Paracoccaceae</taxon>
        <taxon>Albidovulum</taxon>
    </lineage>
</organism>
<evidence type="ECO:0000313" key="3">
    <source>
        <dbReference type="Proteomes" id="UP001205601"/>
    </source>
</evidence>
<keyword evidence="3" id="KW-1185">Reference proteome</keyword>
<dbReference type="Pfam" id="PF05013">
    <property type="entry name" value="FGase"/>
    <property type="match status" value="1"/>
</dbReference>